<gene>
    <name evidence="1" type="ORF">rCG_42091</name>
</gene>
<name>A6JV01_RAT</name>
<evidence type="ECO:0000313" key="2">
    <source>
        <dbReference type="Proteomes" id="UP000234681"/>
    </source>
</evidence>
<organism evidence="1 2">
    <name type="scientific">Rattus norvegicus</name>
    <name type="common">Rat</name>
    <dbReference type="NCBI Taxonomy" id="10116"/>
    <lineage>
        <taxon>Eukaryota</taxon>
        <taxon>Metazoa</taxon>
        <taxon>Chordata</taxon>
        <taxon>Craniata</taxon>
        <taxon>Vertebrata</taxon>
        <taxon>Euteleostomi</taxon>
        <taxon>Mammalia</taxon>
        <taxon>Eutheria</taxon>
        <taxon>Euarchontoglires</taxon>
        <taxon>Glires</taxon>
        <taxon>Rodentia</taxon>
        <taxon>Myomorpha</taxon>
        <taxon>Muroidea</taxon>
        <taxon>Muridae</taxon>
        <taxon>Murinae</taxon>
        <taxon>Rattus</taxon>
    </lineage>
</organism>
<proteinExistence type="predicted"/>
<dbReference type="AlphaFoldDB" id="A6JV01"/>
<sequence>MSVKFKMDWILFALVKSKICELNLLREEHDPVLVTLQFPWWKASTVRTPRCSALRDSRAVSQRTYPPVWGKKNLKHK</sequence>
<protein>
    <submittedName>
        <fullName evidence="1">RCG42091</fullName>
    </submittedName>
</protein>
<dbReference type="EMBL" id="CH474002">
    <property type="protein sequence ID" value="EDL87628.1"/>
    <property type="molecule type" value="Genomic_DNA"/>
</dbReference>
<accession>A6JV01</accession>
<reference evidence="1 2" key="1">
    <citation type="submission" date="2005-09" db="EMBL/GenBank/DDBJ databases">
        <authorList>
            <person name="Mural R.J."/>
            <person name="Li P.W."/>
            <person name="Adams M.D."/>
            <person name="Amanatides P.G."/>
            <person name="Baden-Tillson H."/>
            <person name="Barnstead M."/>
            <person name="Chin S.H."/>
            <person name="Dew I."/>
            <person name="Evans C.A."/>
            <person name="Ferriera S."/>
            <person name="Flanigan M."/>
            <person name="Fosler C."/>
            <person name="Glodek A."/>
            <person name="Gu Z."/>
            <person name="Holt R.A."/>
            <person name="Jennings D."/>
            <person name="Kraft C.L."/>
            <person name="Lu F."/>
            <person name="Nguyen T."/>
            <person name="Nusskern D.R."/>
            <person name="Pfannkoch C.M."/>
            <person name="Sitter C."/>
            <person name="Sutton G.G."/>
            <person name="Venter J.C."/>
            <person name="Wang Z."/>
            <person name="Woodage T."/>
            <person name="Zheng X.H."/>
            <person name="Zhong F."/>
        </authorList>
    </citation>
    <scope>NUCLEOTIDE SEQUENCE [LARGE SCALE GENOMIC DNA]</scope>
    <source>
        <strain>BN</strain>
        <strain evidence="2">Sprague-Dawley</strain>
    </source>
</reference>
<evidence type="ECO:0000313" key="1">
    <source>
        <dbReference type="EMBL" id="EDL87628.1"/>
    </source>
</evidence>
<dbReference type="Proteomes" id="UP000234681">
    <property type="component" value="Chromosome 1"/>
</dbReference>